<keyword evidence="8 11" id="KW-0472">Membrane</keyword>
<feature type="transmembrane region" description="Helical" evidence="11">
    <location>
        <begin position="557"/>
        <end position="580"/>
    </location>
</feature>
<evidence type="ECO:0000256" key="11">
    <source>
        <dbReference type="SAM" id="Phobius"/>
    </source>
</evidence>
<feature type="domain" description="MrpA C-terminal/MbhD" evidence="15">
    <location>
        <begin position="604"/>
        <end position="667"/>
    </location>
</feature>
<feature type="compositionally biased region" description="Basic and acidic residues" evidence="10">
    <location>
        <begin position="932"/>
        <end position="949"/>
    </location>
</feature>
<feature type="transmembrane region" description="Helical" evidence="11">
    <location>
        <begin position="843"/>
        <end position="866"/>
    </location>
</feature>
<dbReference type="InterPro" id="IPR050616">
    <property type="entry name" value="CPA3_Na-H_Antiporter_A"/>
</dbReference>
<feature type="transmembrane region" description="Helical" evidence="11">
    <location>
        <begin position="644"/>
        <end position="663"/>
    </location>
</feature>
<feature type="transmembrane region" description="Helical" evidence="11">
    <location>
        <begin position="159"/>
        <end position="177"/>
    </location>
</feature>
<feature type="transmembrane region" description="Helical" evidence="11">
    <location>
        <begin position="74"/>
        <end position="94"/>
    </location>
</feature>
<feature type="domain" description="NADH:quinone oxidoreductase/Mrp antiporter transmembrane" evidence="12">
    <location>
        <begin position="122"/>
        <end position="393"/>
    </location>
</feature>
<evidence type="ECO:0000259" key="15">
    <source>
        <dbReference type="Pfam" id="PF13244"/>
    </source>
</evidence>
<feature type="transmembrane region" description="Helical" evidence="11">
    <location>
        <begin position="292"/>
        <end position="310"/>
    </location>
</feature>
<dbReference type="RefSeq" id="WP_211042072.1">
    <property type="nucleotide sequence ID" value="NZ_JAELVF020000001.1"/>
</dbReference>
<dbReference type="Pfam" id="PF13244">
    <property type="entry name" value="MbhD"/>
    <property type="match status" value="1"/>
</dbReference>
<feature type="compositionally biased region" description="Basic residues" evidence="10">
    <location>
        <begin position="953"/>
        <end position="965"/>
    </location>
</feature>
<organism evidence="17 18">
    <name type="scientific">Streptomyces tardus</name>
    <dbReference type="NCBI Taxonomy" id="2780544"/>
    <lineage>
        <taxon>Bacteria</taxon>
        <taxon>Bacillati</taxon>
        <taxon>Actinomycetota</taxon>
        <taxon>Actinomycetes</taxon>
        <taxon>Kitasatosporales</taxon>
        <taxon>Streptomycetaceae</taxon>
        <taxon>Streptomyces</taxon>
    </lineage>
</organism>
<feature type="transmembrane region" description="Helical" evidence="11">
    <location>
        <begin position="592"/>
        <end position="612"/>
    </location>
</feature>
<feature type="transmembrane region" description="Helical" evidence="11">
    <location>
        <begin position="445"/>
        <end position="467"/>
    </location>
</feature>
<protein>
    <submittedName>
        <fullName evidence="17">DUF4040 domain-containing protein</fullName>
    </submittedName>
</protein>
<proteinExistence type="predicted"/>
<evidence type="ECO:0000256" key="3">
    <source>
        <dbReference type="ARBA" id="ARBA00022449"/>
    </source>
</evidence>
<feature type="transmembrane region" description="Helical" evidence="11">
    <location>
        <begin position="487"/>
        <end position="511"/>
    </location>
</feature>
<dbReference type="Pfam" id="PF04039">
    <property type="entry name" value="MnhB"/>
    <property type="match status" value="1"/>
</dbReference>
<evidence type="ECO:0000256" key="10">
    <source>
        <dbReference type="SAM" id="MobiDB-lite"/>
    </source>
</evidence>
<dbReference type="PRINTS" id="PR01434">
    <property type="entry name" value="NADHDHGNASE5"/>
</dbReference>
<dbReference type="EMBL" id="JAELVF020000001">
    <property type="protein sequence ID" value="MBU7597895.1"/>
    <property type="molecule type" value="Genomic_DNA"/>
</dbReference>
<dbReference type="GO" id="GO:0005886">
    <property type="term" value="C:plasma membrane"/>
    <property type="evidence" value="ECO:0007669"/>
    <property type="project" value="UniProtKB-SubCell"/>
</dbReference>
<evidence type="ECO:0000259" key="13">
    <source>
        <dbReference type="Pfam" id="PF00662"/>
    </source>
</evidence>
<evidence type="ECO:0000259" key="12">
    <source>
        <dbReference type="Pfam" id="PF00361"/>
    </source>
</evidence>
<evidence type="ECO:0000256" key="4">
    <source>
        <dbReference type="ARBA" id="ARBA00022475"/>
    </source>
</evidence>
<evidence type="ECO:0000256" key="5">
    <source>
        <dbReference type="ARBA" id="ARBA00022692"/>
    </source>
</evidence>
<feature type="transmembrane region" description="Helical" evidence="11">
    <location>
        <begin position="222"/>
        <end position="243"/>
    </location>
</feature>
<keyword evidence="4" id="KW-1003">Cell membrane</keyword>
<evidence type="ECO:0000256" key="1">
    <source>
        <dbReference type="ARBA" id="ARBA00004651"/>
    </source>
</evidence>
<keyword evidence="7" id="KW-0406">Ion transport</keyword>
<feature type="transmembrane region" description="Helical" evidence="11">
    <location>
        <begin position="744"/>
        <end position="762"/>
    </location>
</feature>
<keyword evidence="3" id="KW-0050">Antiport</keyword>
<dbReference type="Gene3D" id="1.20.120.1200">
    <property type="entry name" value="NADH-ubiquinone/plastoquinone oxidoreductase chain 6, subunit NuoJ"/>
    <property type="match status" value="1"/>
</dbReference>
<keyword evidence="2" id="KW-0813">Transport</keyword>
<evidence type="ECO:0000256" key="8">
    <source>
        <dbReference type="ARBA" id="ARBA00023136"/>
    </source>
</evidence>
<dbReference type="Pfam" id="PF00662">
    <property type="entry name" value="Proton_antipo_N"/>
    <property type="match status" value="1"/>
</dbReference>
<evidence type="ECO:0000259" key="14">
    <source>
        <dbReference type="Pfam" id="PF04039"/>
    </source>
</evidence>
<feature type="transmembrane region" description="Helical" evidence="11">
    <location>
        <begin position="684"/>
        <end position="704"/>
    </location>
</feature>
<feature type="transmembrane region" description="Helical" evidence="11">
    <location>
        <begin position="886"/>
        <end position="910"/>
    </location>
</feature>
<gene>
    <name evidence="17" type="ORF">JGS22_009765</name>
</gene>
<feature type="transmembrane region" description="Helical" evidence="11">
    <location>
        <begin position="128"/>
        <end position="147"/>
    </location>
</feature>
<feature type="domain" description="MrpA C-terminal/MbhE" evidence="16">
    <location>
        <begin position="685"/>
        <end position="765"/>
    </location>
</feature>
<dbReference type="Pfam" id="PF00361">
    <property type="entry name" value="Proton_antipo_M"/>
    <property type="match status" value="1"/>
</dbReference>
<feature type="region of interest" description="Disordered" evidence="10">
    <location>
        <begin position="916"/>
        <end position="965"/>
    </location>
</feature>
<dbReference type="InterPro" id="IPR001516">
    <property type="entry name" value="Proton_antipo_N"/>
</dbReference>
<evidence type="ECO:0000256" key="6">
    <source>
        <dbReference type="ARBA" id="ARBA00022989"/>
    </source>
</evidence>
<keyword evidence="6 11" id="KW-1133">Transmembrane helix</keyword>
<dbReference type="AlphaFoldDB" id="A0A949JPI6"/>
<feature type="transmembrane region" description="Helical" evidence="11">
    <location>
        <begin position="811"/>
        <end position="831"/>
    </location>
</feature>
<dbReference type="GO" id="GO:0006811">
    <property type="term" value="P:monoatomic ion transport"/>
    <property type="evidence" value="ECO:0007669"/>
    <property type="project" value="UniProtKB-KW"/>
</dbReference>
<feature type="transmembrane region" description="Helical" evidence="11">
    <location>
        <begin position="263"/>
        <end position="280"/>
    </location>
</feature>
<dbReference type="InterPro" id="IPR001750">
    <property type="entry name" value="ND/Mrp_TM"/>
</dbReference>
<evidence type="ECO:0000256" key="2">
    <source>
        <dbReference type="ARBA" id="ARBA00022448"/>
    </source>
</evidence>
<dbReference type="Proteomes" id="UP000694501">
    <property type="component" value="Unassembled WGS sequence"/>
</dbReference>
<evidence type="ECO:0000313" key="18">
    <source>
        <dbReference type="Proteomes" id="UP000694501"/>
    </source>
</evidence>
<feature type="compositionally biased region" description="Gly residues" evidence="10">
    <location>
        <begin position="919"/>
        <end position="929"/>
    </location>
</feature>
<feature type="transmembrane region" description="Helical" evidence="11">
    <location>
        <begin position="619"/>
        <end position="638"/>
    </location>
</feature>
<feature type="domain" description="NADH-Ubiquinone oxidoreductase (complex I) chain 5 N-terminal" evidence="13">
    <location>
        <begin position="64"/>
        <end position="97"/>
    </location>
</feature>
<name>A0A949JPI6_9ACTN</name>
<keyword evidence="18" id="KW-1185">Reference proteome</keyword>
<feature type="transmembrane region" description="Helical" evidence="11">
    <location>
        <begin position="360"/>
        <end position="383"/>
    </location>
</feature>
<feature type="transmembrane region" description="Helical" evidence="11">
    <location>
        <begin position="106"/>
        <end position="122"/>
    </location>
</feature>
<evidence type="ECO:0000256" key="9">
    <source>
        <dbReference type="RuleBase" id="RU000320"/>
    </source>
</evidence>
<dbReference type="InterPro" id="IPR046806">
    <property type="entry name" value="MrpA_C/MbhE"/>
</dbReference>
<reference evidence="17" key="1">
    <citation type="submission" date="2021-06" db="EMBL/GenBank/DDBJ databases">
        <title>Sequencing of actinobacteria type strains.</title>
        <authorList>
            <person name="Nguyen G.-S."/>
            <person name="Wentzel A."/>
        </authorList>
    </citation>
    <scope>NUCLEOTIDE SEQUENCE</scope>
    <source>
        <strain evidence="17">P38-E01</strain>
    </source>
</reference>
<dbReference type="Pfam" id="PF20501">
    <property type="entry name" value="MbhE"/>
    <property type="match status" value="1"/>
</dbReference>
<feature type="transmembrane region" description="Helical" evidence="11">
    <location>
        <begin position="783"/>
        <end position="805"/>
    </location>
</feature>
<dbReference type="InterPro" id="IPR007182">
    <property type="entry name" value="MnhB"/>
</dbReference>
<feature type="transmembrane region" description="Helical" evidence="11">
    <location>
        <begin position="403"/>
        <end position="425"/>
    </location>
</feature>
<sequence>MLVLIAAHAVLAAALPLLERWYGRGVWAVAAAVPAATFLWAVVHAPAVLDDRVVQEQLTWAPALELTVDLRLDALALLMVGIVSGVGALVMVYSGRYTSEGHGRESALLVAFAGAMVGLVTADNLLVLYVFWELTTIVSFLLIAGRGRTTEHRRAAEQALITTAAGGLAMLLGFVLLGETAGTYRLSELLADPPDGGYVTIAVVLVLLGAFTKAAQMPLHAWLPAAMVAPTPVSAFLHAAAMVKAGVYLVARFAPSFAAVPPWQAMVLVVGSVSLIVGAWQALREHDLKRVLAYGTISELGLLIILLGHGSRTAALAGATILLAHATFKSALFLVTGTIEKLTGTRDMRRLSGLGRRQPWLVAVAVISAASMSGVPPLVGFVGHEAAFEAFLHPGGFEGAYHGWVLAALFLGSVLTVAYSVRYLWGAFADRPGVEQVRADGREPWLLGPITVLAAGSVTLGVGYPLTEALTEPYADTLRSGGETYHLSLWHGFTFVPALSVATLALGVLFFRINRMVRRQRLRLPDVPTAQEVYWRGMDSLMAGAVRLTRRTQVGSLPVYLTVLLATFVVLPGGAVLWAATRGEVPLIRPPLWDTTIELPLGAIVLTGAAALVGARHRLTAVLLAGAVGYGVAGLFLLHGAPDLALAQFLIETLTLIVIVLVLRGLPADLGPRHTSPRTVALRAALACTAGAFVGLLALVISSARNDSSPVAEEMIRRVKETGSHNVVNAILVDFRAGDTFGEISVLMVAAIGAAALLGYHRPALRDEPGRPAVALPEHKRSLMLEIVVRLLFPCVLMLSVYLLFSGHLRPGGGFAGGLVAALAFALRYLMGGRDDRSFAGPLDARVVAGSGLALAGAAGLAPLLFGGAPLSSVVADWQLPVFGHVKFATSLAFDVGVYLVVAGVGMLLISAAGPAQEPGGGRGVGDPGGDAVERDGRRYNRHEDDRAPRLSVVRRGRTGGRSGR</sequence>
<evidence type="ECO:0000259" key="16">
    <source>
        <dbReference type="Pfam" id="PF20501"/>
    </source>
</evidence>
<dbReference type="PANTHER" id="PTHR43373:SF1">
    <property type="entry name" value="NA(+)_H(+) ANTIPORTER SUBUNIT A"/>
    <property type="match status" value="1"/>
</dbReference>
<dbReference type="InterPro" id="IPR042106">
    <property type="entry name" value="Nuo/plastoQ_OxRdtase_6_NuoJ"/>
</dbReference>
<evidence type="ECO:0000313" key="17">
    <source>
        <dbReference type="EMBL" id="MBU7597895.1"/>
    </source>
</evidence>
<keyword evidence="5 9" id="KW-0812">Transmembrane</keyword>
<feature type="transmembrane region" description="Helical" evidence="11">
    <location>
        <begin position="316"/>
        <end position="339"/>
    </location>
</feature>
<feature type="transmembrane region" description="Helical" evidence="11">
    <location>
        <begin position="197"/>
        <end position="215"/>
    </location>
</feature>
<comment type="caution">
    <text evidence="17">The sequence shown here is derived from an EMBL/GenBank/DDBJ whole genome shotgun (WGS) entry which is preliminary data.</text>
</comment>
<dbReference type="PANTHER" id="PTHR43373">
    <property type="entry name" value="NA(+)/H(+) ANTIPORTER SUBUNIT"/>
    <property type="match status" value="1"/>
</dbReference>
<feature type="domain" description="Na+/H+ antiporter MnhB subunit-related protein" evidence="14">
    <location>
        <begin position="784"/>
        <end position="907"/>
    </location>
</feature>
<dbReference type="GO" id="GO:0015297">
    <property type="term" value="F:antiporter activity"/>
    <property type="evidence" value="ECO:0007669"/>
    <property type="project" value="UniProtKB-KW"/>
</dbReference>
<comment type="subcellular location">
    <subcellularLocation>
        <location evidence="1">Cell membrane</location>
        <topology evidence="1">Multi-pass membrane protein</topology>
    </subcellularLocation>
    <subcellularLocation>
        <location evidence="9">Membrane</location>
        <topology evidence="9">Multi-pass membrane protein</topology>
    </subcellularLocation>
</comment>
<dbReference type="InterPro" id="IPR025383">
    <property type="entry name" value="MrpA_C/MbhD"/>
</dbReference>
<evidence type="ECO:0000256" key="7">
    <source>
        <dbReference type="ARBA" id="ARBA00023065"/>
    </source>
</evidence>
<accession>A0A949JPI6</accession>